<reference evidence="1 2" key="1">
    <citation type="submission" date="2020-09" db="EMBL/GenBank/DDBJ databases">
        <title>De no assembly of potato wild relative species, Solanum commersonii.</title>
        <authorList>
            <person name="Cho K."/>
        </authorList>
    </citation>
    <scope>NUCLEOTIDE SEQUENCE [LARGE SCALE GENOMIC DNA]</scope>
    <source>
        <strain evidence="1">LZ3.2</strain>
        <tissue evidence="1">Leaf</tissue>
    </source>
</reference>
<name>A0A9J5X1L1_SOLCO</name>
<evidence type="ECO:0000313" key="2">
    <source>
        <dbReference type="Proteomes" id="UP000824120"/>
    </source>
</evidence>
<comment type="caution">
    <text evidence="1">The sequence shown here is derived from an EMBL/GenBank/DDBJ whole genome shotgun (WGS) entry which is preliminary data.</text>
</comment>
<organism evidence="1 2">
    <name type="scientific">Solanum commersonii</name>
    <name type="common">Commerson's wild potato</name>
    <name type="synonym">Commerson's nightshade</name>
    <dbReference type="NCBI Taxonomy" id="4109"/>
    <lineage>
        <taxon>Eukaryota</taxon>
        <taxon>Viridiplantae</taxon>
        <taxon>Streptophyta</taxon>
        <taxon>Embryophyta</taxon>
        <taxon>Tracheophyta</taxon>
        <taxon>Spermatophyta</taxon>
        <taxon>Magnoliopsida</taxon>
        <taxon>eudicotyledons</taxon>
        <taxon>Gunneridae</taxon>
        <taxon>Pentapetalae</taxon>
        <taxon>asterids</taxon>
        <taxon>lamiids</taxon>
        <taxon>Solanales</taxon>
        <taxon>Solanaceae</taxon>
        <taxon>Solanoideae</taxon>
        <taxon>Solaneae</taxon>
        <taxon>Solanum</taxon>
    </lineage>
</organism>
<protein>
    <submittedName>
        <fullName evidence="1">Uncharacterized protein</fullName>
    </submittedName>
</protein>
<dbReference type="Proteomes" id="UP000824120">
    <property type="component" value="Chromosome 10"/>
</dbReference>
<proteinExistence type="predicted"/>
<evidence type="ECO:0000313" key="1">
    <source>
        <dbReference type="EMBL" id="KAG5581008.1"/>
    </source>
</evidence>
<dbReference type="EMBL" id="JACXVP010000010">
    <property type="protein sequence ID" value="KAG5581008.1"/>
    <property type="molecule type" value="Genomic_DNA"/>
</dbReference>
<sequence length="120" mass="14218">MEIKGQYGGFKTGIMDGNEILKAQIYFEEARWSEQEVVTWLGFSIKKMYLKLRDKLKQRSLEWLLSASVYAVWQERNLRIFQKNARSADINIRNIIQEVHIRGNRQTKLTSTLSNLDYYP</sequence>
<accession>A0A9J5X1L1</accession>
<dbReference type="AlphaFoldDB" id="A0A9J5X1L1"/>
<dbReference type="OrthoDB" id="692410at2759"/>
<gene>
    <name evidence="1" type="ORF">H5410_051635</name>
</gene>
<keyword evidence="2" id="KW-1185">Reference proteome</keyword>